<dbReference type="Proteomes" id="UP001500945">
    <property type="component" value="Unassembled WGS sequence"/>
</dbReference>
<evidence type="ECO:0000259" key="4">
    <source>
        <dbReference type="PROSITE" id="PS51077"/>
    </source>
</evidence>
<keyword evidence="2" id="KW-0238">DNA-binding</keyword>
<accession>A0ABP8KKI4</accession>
<dbReference type="InterPro" id="IPR014757">
    <property type="entry name" value="Tscrpt_reg_IclR_C"/>
</dbReference>
<sequence length="300" mass="31809">MPWARFGVVAHHACSWAAIDILGSLASSDGVTLPAAPWFDQRMRSTERNGPPVTLLARAAAIVGAFDEHAPVLGLAELARRTGLPKTTVHRIVAELVALRVLERQDDGPSGEGYRLGMWLFERGELVPAHRSLSDVALPVMEDLREATRQRIHLAVLEGVDVVYVEILGTSGVDVASRTGGRLPAHATGVGKAMLAYSSAATVRARVEAGLPRLTPRTICTPGALTQELRKIRTVGMALDLEESHLGVSCVAAPVFGADHKVRAGLSVTGTTRTMDPGTLGPAVRTAAFTLSRALRDSGL</sequence>
<evidence type="ECO:0000313" key="7">
    <source>
        <dbReference type="Proteomes" id="UP001500945"/>
    </source>
</evidence>
<evidence type="ECO:0000256" key="2">
    <source>
        <dbReference type="ARBA" id="ARBA00023125"/>
    </source>
</evidence>
<dbReference type="PANTHER" id="PTHR30136:SF24">
    <property type="entry name" value="HTH-TYPE TRANSCRIPTIONAL REPRESSOR ALLR"/>
    <property type="match status" value="1"/>
</dbReference>
<dbReference type="Gene3D" id="1.10.10.10">
    <property type="entry name" value="Winged helix-like DNA-binding domain superfamily/Winged helix DNA-binding domain"/>
    <property type="match status" value="1"/>
</dbReference>
<dbReference type="InterPro" id="IPR029016">
    <property type="entry name" value="GAF-like_dom_sf"/>
</dbReference>
<keyword evidence="7" id="KW-1185">Reference proteome</keyword>
<dbReference type="InterPro" id="IPR005471">
    <property type="entry name" value="Tscrpt_reg_IclR_N"/>
</dbReference>
<evidence type="ECO:0000259" key="5">
    <source>
        <dbReference type="PROSITE" id="PS51078"/>
    </source>
</evidence>
<dbReference type="PROSITE" id="PS51077">
    <property type="entry name" value="HTH_ICLR"/>
    <property type="match status" value="1"/>
</dbReference>
<dbReference type="Pfam" id="PF09339">
    <property type="entry name" value="HTH_IclR"/>
    <property type="match status" value="1"/>
</dbReference>
<dbReference type="SUPFAM" id="SSF55781">
    <property type="entry name" value="GAF domain-like"/>
    <property type="match status" value="1"/>
</dbReference>
<dbReference type="Gene3D" id="3.30.450.40">
    <property type="match status" value="1"/>
</dbReference>
<dbReference type="SUPFAM" id="SSF46785">
    <property type="entry name" value="Winged helix' DNA-binding domain"/>
    <property type="match status" value="1"/>
</dbReference>
<dbReference type="PROSITE" id="PS51078">
    <property type="entry name" value="ICLR_ED"/>
    <property type="match status" value="1"/>
</dbReference>
<feature type="domain" description="IclR-ED" evidence="5">
    <location>
        <begin position="119"/>
        <end position="297"/>
    </location>
</feature>
<reference evidence="7" key="1">
    <citation type="journal article" date="2019" name="Int. J. Syst. Evol. Microbiol.">
        <title>The Global Catalogue of Microorganisms (GCM) 10K type strain sequencing project: providing services to taxonomists for standard genome sequencing and annotation.</title>
        <authorList>
            <consortium name="The Broad Institute Genomics Platform"/>
            <consortium name="The Broad Institute Genome Sequencing Center for Infectious Disease"/>
            <person name="Wu L."/>
            <person name="Ma J."/>
        </authorList>
    </citation>
    <scope>NUCLEOTIDE SEQUENCE [LARGE SCALE GENOMIC DNA]</scope>
    <source>
        <strain evidence="7">JCM 17809</strain>
    </source>
</reference>
<protein>
    <submittedName>
        <fullName evidence="6">IclR family transcriptional regulator</fullName>
    </submittedName>
</protein>
<comment type="caution">
    <text evidence="6">The sequence shown here is derived from an EMBL/GenBank/DDBJ whole genome shotgun (WGS) entry which is preliminary data.</text>
</comment>
<dbReference type="InterPro" id="IPR050707">
    <property type="entry name" value="HTH_MetabolicPath_Reg"/>
</dbReference>
<name>A0ABP8KKI4_9MICO</name>
<feature type="domain" description="HTH iclR-type" evidence="4">
    <location>
        <begin position="53"/>
        <end position="118"/>
    </location>
</feature>
<evidence type="ECO:0000256" key="1">
    <source>
        <dbReference type="ARBA" id="ARBA00023015"/>
    </source>
</evidence>
<dbReference type="PANTHER" id="PTHR30136">
    <property type="entry name" value="HELIX-TURN-HELIX TRANSCRIPTIONAL REGULATOR, ICLR FAMILY"/>
    <property type="match status" value="1"/>
</dbReference>
<organism evidence="6 7">
    <name type="scientific">Fodinibacter luteus</name>
    <dbReference type="NCBI Taxonomy" id="552064"/>
    <lineage>
        <taxon>Bacteria</taxon>
        <taxon>Bacillati</taxon>
        <taxon>Actinomycetota</taxon>
        <taxon>Actinomycetes</taxon>
        <taxon>Micrococcales</taxon>
        <taxon>Intrasporangiaceae</taxon>
        <taxon>Fodinibacter (ex Wang et al. 2009)</taxon>
    </lineage>
</organism>
<dbReference type="Pfam" id="PF01614">
    <property type="entry name" value="IclR_C"/>
    <property type="match status" value="1"/>
</dbReference>
<evidence type="ECO:0000313" key="6">
    <source>
        <dbReference type="EMBL" id="GAA4408919.1"/>
    </source>
</evidence>
<dbReference type="EMBL" id="BAABGM010000016">
    <property type="protein sequence ID" value="GAA4408919.1"/>
    <property type="molecule type" value="Genomic_DNA"/>
</dbReference>
<evidence type="ECO:0000256" key="3">
    <source>
        <dbReference type="ARBA" id="ARBA00023163"/>
    </source>
</evidence>
<dbReference type="InterPro" id="IPR036388">
    <property type="entry name" value="WH-like_DNA-bd_sf"/>
</dbReference>
<proteinExistence type="predicted"/>
<keyword evidence="3" id="KW-0804">Transcription</keyword>
<gene>
    <name evidence="6" type="ORF">GCM10023168_26940</name>
</gene>
<dbReference type="InterPro" id="IPR036390">
    <property type="entry name" value="WH_DNA-bd_sf"/>
</dbReference>
<dbReference type="SMART" id="SM00346">
    <property type="entry name" value="HTH_ICLR"/>
    <property type="match status" value="1"/>
</dbReference>
<keyword evidence="1" id="KW-0805">Transcription regulation</keyword>